<evidence type="ECO:0000313" key="2">
    <source>
        <dbReference type="Proteomes" id="UP001151760"/>
    </source>
</evidence>
<protein>
    <submittedName>
        <fullName evidence="1">Uncharacterized protein</fullName>
    </submittedName>
</protein>
<gene>
    <name evidence="1" type="ORF">Tco_1055166</name>
</gene>
<comment type="caution">
    <text evidence="1">The sequence shown here is derived from an EMBL/GenBank/DDBJ whole genome shotgun (WGS) entry which is preliminary data.</text>
</comment>
<reference evidence="1" key="1">
    <citation type="journal article" date="2022" name="Int. J. Mol. Sci.">
        <title>Draft Genome of Tanacetum Coccineum: Genomic Comparison of Closely Related Tanacetum-Family Plants.</title>
        <authorList>
            <person name="Yamashiro T."/>
            <person name="Shiraishi A."/>
            <person name="Nakayama K."/>
            <person name="Satake H."/>
        </authorList>
    </citation>
    <scope>NUCLEOTIDE SEQUENCE</scope>
</reference>
<dbReference type="EMBL" id="BQNB010019028">
    <property type="protein sequence ID" value="GJT80824.1"/>
    <property type="molecule type" value="Genomic_DNA"/>
</dbReference>
<name>A0ABQ5GZU6_9ASTR</name>
<evidence type="ECO:0000313" key="1">
    <source>
        <dbReference type="EMBL" id="GJT80824.1"/>
    </source>
</evidence>
<organism evidence="1 2">
    <name type="scientific">Tanacetum coccineum</name>
    <dbReference type="NCBI Taxonomy" id="301880"/>
    <lineage>
        <taxon>Eukaryota</taxon>
        <taxon>Viridiplantae</taxon>
        <taxon>Streptophyta</taxon>
        <taxon>Embryophyta</taxon>
        <taxon>Tracheophyta</taxon>
        <taxon>Spermatophyta</taxon>
        <taxon>Magnoliopsida</taxon>
        <taxon>eudicotyledons</taxon>
        <taxon>Gunneridae</taxon>
        <taxon>Pentapetalae</taxon>
        <taxon>asterids</taxon>
        <taxon>campanulids</taxon>
        <taxon>Asterales</taxon>
        <taxon>Asteraceae</taxon>
        <taxon>Asteroideae</taxon>
        <taxon>Anthemideae</taxon>
        <taxon>Anthemidinae</taxon>
        <taxon>Tanacetum</taxon>
    </lineage>
</organism>
<sequence>MVVVEVMVMWQYLHQYGAEWMLFLWSGFGWDTQMDGSNCDGIGGGDVCASGAIHLARCSPAKGGNSEIGGDGDGVVMVRSLSTSASGS</sequence>
<reference evidence="1" key="2">
    <citation type="submission" date="2022-01" db="EMBL/GenBank/DDBJ databases">
        <authorList>
            <person name="Yamashiro T."/>
            <person name="Shiraishi A."/>
            <person name="Satake H."/>
            <person name="Nakayama K."/>
        </authorList>
    </citation>
    <scope>NUCLEOTIDE SEQUENCE</scope>
</reference>
<proteinExistence type="predicted"/>
<accession>A0ABQ5GZU6</accession>
<dbReference type="Proteomes" id="UP001151760">
    <property type="component" value="Unassembled WGS sequence"/>
</dbReference>
<keyword evidence="2" id="KW-1185">Reference proteome</keyword>